<organism evidence="1">
    <name type="scientific">Anguilla anguilla</name>
    <name type="common">European freshwater eel</name>
    <name type="synonym">Muraena anguilla</name>
    <dbReference type="NCBI Taxonomy" id="7936"/>
    <lineage>
        <taxon>Eukaryota</taxon>
        <taxon>Metazoa</taxon>
        <taxon>Chordata</taxon>
        <taxon>Craniata</taxon>
        <taxon>Vertebrata</taxon>
        <taxon>Euteleostomi</taxon>
        <taxon>Actinopterygii</taxon>
        <taxon>Neopterygii</taxon>
        <taxon>Teleostei</taxon>
        <taxon>Anguilliformes</taxon>
        <taxon>Anguillidae</taxon>
        <taxon>Anguilla</taxon>
    </lineage>
</organism>
<reference evidence="1" key="2">
    <citation type="journal article" date="2015" name="Fish Shellfish Immunol.">
        <title>Early steps in the European eel (Anguilla anguilla)-Vibrio vulnificus interaction in the gills: Role of the RtxA13 toxin.</title>
        <authorList>
            <person name="Callol A."/>
            <person name="Pajuelo D."/>
            <person name="Ebbesson L."/>
            <person name="Teles M."/>
            <person name="MacKenzie S."/>
            <person name="Amaro C."/>
        </authorList>
    </citation>
    <scope>NUCLEOTIDE SEQUENCE</scope>
</reference>
<dbReference type="AlphaFoldDB" id="A0A0E9S419"/>
<accession>A0A0E9S419</accession>
<proteinExistence type="predicted"/>
<dbReference type="EMBL" id="GBXM01073319">
    <property type="protein sequence ID" value="JAH35258.1"/>
    <property type="molecule type" value="Transcribed_RNA"/>
</dbReference>
<reference evidence="1" key="1">
    <citation type="submission" date="2014-11" db="EMBL/GenBank/DDBJ databases">
        <authorList>
            <person name="Amaro Gonzalez C."/>
        </authorList>
    </citation>
    <scope>NUCLEOTIDE SEQUENCE</scope>
</reference>
<evidence type="ECO:0000313" key="1">
    <source>
        <dbReference type="EMBL" id="JAH35258.1"/>
    </source>
</evidence>
<sequence>MNHNSQPPEFIDSCFSSVSFF</sequence>
<name>A0A0E9S419_ANGAN</name>
<protein>
    <submittedName>
        <fullName evidence="1">Uncharacterized protein</fullName>
    </submittedName>
</protein>